<dbReference type="EMBL" id="UYSU01040264">
    <property type="protein sequence ID" value="VDM02153.1"/>
    <property type="molecule type" value="Genomic_DNA"/>
</dbReference>
<sequence length="120" mass="13807">MRVWIVGCTNKRDRCSSLINAVLDNTVTFVLWAMIHIQIFMTIKTEIQRKTFQARSPGSMNAGSLTTIFLMHSTFRKCQPQPRSKAVLSRQPVLCCWGVTFWRHAEMKRDVSTSGSSKRR</sequence>
<evidence type="ECO:0000256" key="1">
    <source>
        <dbReference type="SAM" id="Phobius"/>
    </source>
</evidence>
<organism evidence="4">
    <name type="scientific">Schistocephalus solidus</name>
    <name type="common">Tapeworm</name>
    <dbReference type="NCBI Taxonomy" id="70667"/>
    <lineage>
        <taxon>Eukaryota</taxon>
        <taxon>Metazoa</taxon>
        <taxon>Spiralia</taxon>
        <taxon>Lophotrochozoa</taxon>
        <taxon>Platyhelminthes</taxon>
        <taxon>Cestoda</taxon>
        <taxon>Eucestoda</taxon>
        <taxon>Diphyllobothriidea</taxon>
        <taxon>Diphyllobothriidae</taxon>
        <taxon>Schistocephalus</taxon>
    </lineage>
</organism>
<keyword evidence="1" id="KW-0472">Membrane</keyword>
<proteinExistence type="predicted"/>
<keyword evidence="1" id="KW-0812">Transmembrane</keyword>
<gene>
    <name evidence="2" type="ORF">SSLN_LOCUS15767</name>
</gene>
<keyword evidence="1" id="KW-1133">Transmembrane helix</keyword>
<name>A0A183TH19_SCHSO</name>
<reference evidence="2 3" key="2">
    <citation type="submission" date="2018-11" db="EMBL/GenBank/DDBJ databases">
        <authorList>
            <consortium name="Pathogen Informatics"/>
        </authorList>
    </citation>
    <scope>NUCLEOTIDE SEQUENCE [LARGE SCALE GENOMIC DNA]</scope>
    <source>
        <strain evidence="2 3">NST_G2</strain>
    </source>
</reference>
<keyword evidence="3" id="KW-1185">Reference proteome</keyword>
<reference evidence="4" key="1">
    <citation type="submission" date="2016-06" db="UniProtKB">
        <authorList>
            <consortium name="WormBaseParasite"/>
        </authorList>
    </citation>
    <scope>IDENTIFICATION</scope>
</reference>
<dbReference type="WBParaSite" id="SSLN_0001637001-mRNA-1">
    <property type="protein sequence ID" value="SSLN_0001637001-mRNA-1"/>
    <property type="gene ID" value="SSLN_0001637001"/>
</dbReference>
<evidence type="ECO:0000313" key="2">
    <source>
        <dbReference type="EMBL" id="VDM02153.1"/>
    </source>
</evidence>
<dbReference type="Proteomes" id="UP000275846">
    <property type="component" value="Unassembled WGS sequence"/>
</dbReference>
<evidence type="ECO:0000313" key="3">
    <source>
        <dbReference type="Proteomes" id="UP000275846"/>
    </source>
</evidence>
<accession>A0A183TH19</accession>
<dbReference type="AlphaFoldDB" id="A0A183TH19"/>
<protein>
    <submittedName>
        <fullName evidence="4">Secreted protein</fullName>
    </submittedName>
</protein>
<feature type="transmembrane region" description="Helical" evidence="1">
    <location>
        <begin position="26"/>
        <end position="43"/>
    </location>
</feature>
<evidence type="ECO:0000313" key="4">
    <source>
        <dbReference type="WBParaSite" id="SSLN_0001637001-mRNA-1"/>
    </source>
</evidence>